<reference evidence="2 3" key="1">
    <citation type="journal article" date="2023" name="Life. Sci Alliance">
        <title>Evolutionary insights into 3D genome organization and epigenetic landscape of Vigna mungo.</title>
        <authorList>
            <person name="Junaid A."/>
            <person name="Singh B."/>
            <person name="Bhatia S."/>
        </authorList>
    </citation>
    <scope>NUCLEOTIDE SEQUENCE [LARGE SCALE GENOMIC DNA]</scope>
    <source>
        <strain evidence="2">Urdbean</strain>
    </source>
</reference>
<evidence type="ECO:0000259" key="1">
    <source>
        <dbReference type="SMART" id="SM00645"/>
    </source>
</evidence>
<dbReference type="GO" id="GO:0046983">
    <property type="term" value="F:protein dimerization activity"/>
    <property type="evidence" value="ECO:0007669"/>
    <property type="project" value="InterPro"/>
</dbReference>
<name>A0AAQ3S0W0_VIGMU</name>
<accession>A0AAQ3S0W0</accession>
<dbReference type="InterPro" id="IPR038765">
    <property type="entry name" value="Papain-like_cys_pep_sf"/>
</dbReference>
<keyword evidence="3" id="KW-1185">Reference proteome</keyword>
<dbReference type="InterPro" id="IPR008906">
    <property type="entry name" value="HATC_C_dom"/>
</dbReference>
<dbReference type="InterPro" id="IPR000668">
    <property type="entry name" value="Peptidase_C1A_C"/>
</dbReference>
<feature type="domain" description="Peptidase C1A papain C-terminal" evidence="1">
    <location>
        <begin position="31"/>
        <end position="196"/>
    </location>
</feature>
<dbReference type="PANTHER" id="PTHR23272">
    <property type="entry name" value="BED FINGER-RELATED"/>
    <property type="match status" value="1"/>
</dbReference>
<dbReference type="PANTHER" id="PTHR23272:SF184">
    <property type="entry name" value="OS03G0311250 PROTEIN"/>
    <property type="match status" value="1"/>
</dbReference>
<dbReference type="Pfam" id="PF05699">
    <property type="entry name" value="Dimer_Tnp_hAT"/>
    <property type="match status" value="1"/>
</dbReference>
<evidence type="ECO:0000313" key="2">
    <source>
        <dbReference type="EMBL" id="WVZ13532.1"/>
    </source>
</evidence>
<dbReference type="Proteomes" id="UP001374535">
    <property type="component" value="Chromosome 4"/>
</dbReference>
<dbReference type="Gene3D" id="3.90.70.10">
    <property type="entry name" value="Cysteine proteinases"/>
    <property type="match status" value="1"/>
</dbReference>
<dbReference type="Pfam" id="PF00112">
    <property type="entry name" value="Peptidase_C1"/>
    <property type="match status" value="1"/>
</dbReference>
<dbReference type="SUPFAM" id="SSF54001">
    <property type="entry name" value="Cysteine proteinases"/>
    <property type="match status" value="1"/>
</dbReference>
<dbReference type="SUPFAM" id="SSF53098">
    <property type="entry name" value="Ribonuclease H-like"/>
    <property type="match status" value="1"/>
</dbReference>
<dbReference type="GO" id="GO:0008234">
    <property type="term" value="F:cysteine-type peptidase activity"/>
    <property type="evidence" value="ECO:0007669"/>
    <property type="project" value="InterPro"/>
</dbReference>
<dbReference type="EMBL" id="CP144697">
    <property type="protein sequence ID" value="WVZ13532.1"/>
    <property type="molecule type" value="Genomic_DNA"/>
</dbReference>
<dbReference type="SMART" id="SM00645">
    <property type="entry name" value="Pept_C1"/>
    <property type="match status" value="1"/>
</dbReference>
<dbReference type="AlphaFoldDB" id="A0AAQ3S0W0"/>
<protein>
    <recommendedName>
        <fullName evidence="1">Peptidase C1A papain C-terminal domain-containing protein</fullName>
    </recommendedName>
</protein>
<dbReference type="InterPro" id="IPR012337">
    <property type="entry name" value="RNaseH-like_sf"/>
</dbReference>
<proteinExistence type="predicted"/>
<dbReference type="GO" id="GO:0006508">
    <property type="term" value="P:proteolysis"/>
    <property type="evidence" value="ECO:0007669"/>
    <property type="project" value="InterPro"/>
</dbReference>
<organism evidence="2 3">
    <name type="scientific">Vigna mungo</name>
    <name type="common">Black gram</name>
    <name type="synonym">Phaseolus mungo</name>
    <dbReference type="NCBI Taxonomy" id="3915"/>
    <lineage>
        <taxon>Eukaryota</taxon>
        <taxon>Viridiplantae</taxon>
        <taxon>Streptophyta</taxon>
        <taxon>Embryophyta</taxon>
        <taxon>Tracheophyta</taxon>
        <taxon>Spermatophyta</taxon>
        <taxon>Magnoliopsida</taxon>
        <taxon>eudicotyledons</taxon>
        <taxon>Gunneridae</taxon>
        <taxon>Pentapetalae</taxon>
        <taxon>rosids</taxon>
        <taxon>fabids</taxon>
        <taxon>Fabales</taxon>
        <taxon>Fabaceae</taxon>
        <taxon>Papilionoideae</taxon>
        <taxon>50 kb inversion clade</taxon>
        <taxon>NPAAA clade</taxon>
        <taxon>indigoferoid/millettioid clade</taxon>
        <taxon>Phaseoleae</taxon>
        <taxon>Vigna</taxon>
    </lineage>
</organism>
<sequence length="219" mass="24290">MKEVFGIGKRIQQYSESGNVSIKLMAMRMKGKSKLDFVNYFIDYLFESSMASSQSSQQESQLDYDDDDPHGMNVLAIPISTVASECAFSTGGRVVSPYRSCLTPKIVEVLVCTQDWLKGTPFSILFDEDPKELDKFEQDHGVVVVEYGSENGVDYWLVRNSWGSGWGEDDYFKMECNVRSSSTGKCGIVMEASYPAKYGLNSAVPSSAYQSNEVSISSA</sequence>
<gene>
    <name evidence="2" type="ORF">V8G54_011098</name>
</gene>
<evidence type="ECO:0000313" key="3">
    <source>
        <dbReference type="Proteomes" id="UP001374535"/>
    </source>
</evidence>